<organism evidence="6 7">
    <name type="scientific">Xanthomonas campestris pv. campestris (strain 8004)</name>
    <dbReference type="NCBI Taxonomy" id="314565"/>
    <lineage>
        <taxon>Bacteria</taxon>
        <taxon>Pseudomonadati</taxon>
        <taxon>Pseudomonadota</taxon>
        <taxon>Gammaproteobacteria</taxon>
        <taxon>Lysobacterales</taxon>
        <taxon>Lysobacteraceae</taxon>
        <taxon>Xanthomonas</taxon>
    </lineage>
</organism>
<proteinExistence type="predicted"/>
<evidence type="ECO:0000313" key="7">
    <source>
        <dbReference type="Proteomes" id="UP000000420"/>
    </source>
</evidence>
<dbReference type="KEGG" id="xcb:XC_2143"/>
<gene>
    <name evidence="6" type="ordered locus">XC_2143</name>
</gene>
<feature type="transmembrane region" description="Helical" evidence="4">
    <location>
        <begin position="368"/>
        <end position="390"/>
    </location>
</feature>
<feature type="transmembrane region" description="Helical" evidence="4">
    <location>
        <begin position="402"/>
        <end position="421"/>
    </location>
</feature>
<dbReference type="SUPFAM" id="SSF103473">
    <property type="entry name" value="MFS general substrate transporter"/>
    <property type="match status" value="1"/>
</dbReference>
<evidence type="ECO:0000256" key="3">
    <source>
        <dbReference type="ARBA" id="ARBA00023136"/>
    </source>
</evidence>
<feature type="transmembrane region" description="Helical" evidence="4">
    <location>
        <begin position="169"/>
        <end position="189"/>
    </location>
</feature>
<dbReference type="PROSITE" id="PS50850">
    <property type="entry name" value="MFS"/>
    <property type="match status" value="1"/>
</dbReference>
<feature type="transmembrane region" description="Helical" evidence="4">
    <location>
        <begin position="195"/>
        <end position="214"/>
    </location>
</feature>
<dbReference type="Pfam" id="PF07690">
    <property type="entry name" value="MFS_1"/>
    <property type="match status" value="1"/>
</dbReference>
<feature type="domain" description="Major facilitator superfamily (MFS) profile" evidence="5">
    <location>
        <begin position="42"/>
        <end position="425"/>
    </location>
</feature>
<sequence length="429" mass="44033">MVLFRTSTRSAPAALTACSTRPRTRPCMIRATQDHPAGSKHALVVIILAQLLGTSLWFSVNSAAEDLMRQWASGPASIGVLTIATQLGFIIGTLSFALSGLADRFAAHRIFASCAIAGAACNLGFAVFADGVASGLVWRFLVGLSLAGIYPIGMKLVVRWAPQHAGKALAWLVGMLTLGTALPQGIKALGAALPWQMPILVASGLACIAACMILRLGPGAQRAVGAPTRLAVGAVWQAFAVKDFRAATLGYFGHMWELYAMWTLTPLLIAQAGLAQALGMHPAALAFCVIAAGAVGCVAGGQLSSRLGSARVAAVALLLSALCCAAFPLVGAWSAPATVALMLLWGASVVADSPQFSALAARACPPGLVGSALSMQNAIGFAITVVAIGLTTQLVETLGLRIAWVLLPGPLLGLVGLWPLWRTARAGSG</sequence>
<reference evidence="6 7" key="1">
    <citation type="journal article" date="2005" name="Genome Res.">
        <title>Comparative and functional genomic analyses of the pathogenicity of phytopathogen Xanthomonas campestris pv. campestris.</title>
        <authorList>
            <person name="Qian W."/>
            <person name="Jia Y."/>
            <person name="Ren S.X."/>
            <person name="He Y.Q."/>
            <person name="Feng J.X."/>
            <person name="Lu L.F."/>
            <person name="Sun Q."/>
            <person name="Ying G."/>
            <person name="Tang D.J."/>
            <person name="Tang H."/>
            <person name="Wu W."/>
            <person name="Hao P."/>
            <person name="Wang L."/>
            <person name="Jiang B.L."/>
            <person name="Zeng S."/>
            <person name="Gu W.Y."/>
            <person name="Lu G."/>
            <person name="Rong L."/>
            <person name="Tian Y."/>
            <person name="Yao Z."/>
            <person name="Fu G."/>
            <person name="Chen B."/>
            <person name="Fang R."/>
            <person name="Qiang B."/>
            <person name="Chen Z."/>
            <person name="Zhao G.P."/>
            <person name="Tang J.L."/>
            <person name="He C."/>
        </authorList>
    </citation>
    <scope>NUCLEOTIDE SEQUENCE [LARGE SCALE GENOMIC DNA]</scope>
    <source>
        <strain evidence="6 7">8004</strain>
    </source>
</reference>
<dbReference type="GO" id="GO:0005886">
    <property type="term" value="C:plasma membrane"/>
    <property type="evidence" value="ECO:0007669"/>
    <property type="project" value="TreeGrafter"/>
</dbReference>
<dbReference type="InterPro" id="IPR036259">
    <property type="entry name" value="MFS_trans_sf"/>
</dbReference>
<accession>A0A0H2X7I3</accession>
<dbReference type="Proteomes" id="UP000000420">
    <property type="component" value="Chromosome"/>
</dbReference>
<dbReference type="EMBL" id="CP000050">
    <property type="protein sequence ID" value="AAY49199.1"/>
    <property type="molecule type" value="Genomic_DNA"/>
</dbReference>
<feature type="transmembrane region" description="Helical" evidence="4">
    <location>
        <begin position="312"/>
        <end position="333"/>
    </location>
</feature>
<dbReference type="InterPro" id="IPR020846">
    <property type="entry name" value="MFS_dom"/>
</dbReference>
<evidence type="ECO:0000259" key="5">
    <source>
        <dbReference type="PROSITE" id="PS50850"/>
    </source>
</evidence>
<dbReference type="PANTHER" id="PTHR23521">
    <property type="entry name" value="TRANSPORTER MFS SUPERFAMILY"/>
    <property type="match status" value="1"/>
</dbReference>
<feature type="transmembrane region" description="Helical" evidence="4">
    <location>
        <begin position="110"/>
        <end position="129"/>
    </location>
</feature>
<evidence type="ECO:0000256" key="2">
    <source>
        <dbReference type="ARBA" id="ARBA00022989"/>
    </source>
</evidence>
<dbReference type="GO" id="GO:0022857">
    <property type="term" value="F:transmembrane transporter activity"/>
    <property type="evidence" value="ECO:0007669"/>
    <property type="project" value="InterPro"/>
</dbReference>
<dbReference type="HOGENOM" id="CLU_056365_0_0_6"/>
<feature type="transmembrane region" description="Helical" evidence="4">
    <location>
        <begin position="76"/>
        <end position="98"/>
    </location>
</feature>
<feature type="transmembrane region" description="Helical" evidence="4">
    <location>
        <begin position="135"/>
        <end position="157"/>
    </location>
</feature>
<protein>
    <submittedName>
        <fullName evidence="6">Transport protein</fullName>
    </submittedName>
</protein>
<feature type="transmembrane region" description="Helical" evidence="4">
    <location>
        <begin position="283"/>
        <end position="300"/>
    </location>
</feature>
<dbReference type="AlphaFoldDB" id="A0A0H2X7I3"/>
<keyword evidence="3 4" id="KW-0472">Membrane</keyword>
<feature type="transmembrane region" description="Helical" evidence="4">
    <location>
        <begin position="42"/>
        <end position="64"/>
    </location>
</feature>
<evidence type="ECO:0000256" key="4">
    <source>
        <dbReference type="SAM" id="Phobius"/>
    </source>
</evidence>
<dbReference type="Gene3D" id="1.20.1250.20">
    <property type="entry name" value="MFS general substrate transporter like domains"/>
    <property type="match status" value="1"/>
</dbReference>
<keyword evidence="1 4" id="KW-0812">Transmembrane</keyword>
<evidence type="ECO:0000256" key="1">
    <source>
        <dbReference type="ARBA" id="ARBA00022692"/>
    </source>
</evidence>
<dbReference type="PANTHER" id="PTHR23521:SF3">
    <property type="entry name" value="MFS TRANSPORTER"/>
    <property type="match status" value="1"/>
</dbReference>
<dbReference type="InterPro" id="IPR011701">
    <property type="entry name" value="MFS"/>
</dbReference>
<keyword evidence="2 4" id="KW-1133">Transmembrane helix</keyword>
<feature type="transmembrane region" description="Helical" evidence="4">
    <location>
        <begin position="258"/>
        <end position="277"/>
    </location>
</feature>
<evidence type="ECO:0000313" key="6">
    <source>
        <dbReference type="EMBL" id="AAY49199.1"/>
    </source>
</evidence>
<name>A0A0H2X7I3_XANC8</name>